<dbReference type="PANTHER" id="PTHR21340:SF0">
    <property type="entry name" value="BIS(5'-NUCLEOSYL)-TETRAPHOSPHATASE [ASYMMETRICAL]"/>
    <property type="match status" value="1"/>
</dbReference>
<dbReference type="PROSITE" id="PS00893">
    <property type="entry name" value="NUDIX_BOX"/>
    <property type="match status" value="1"/>
</dbReference>
<dbReference type="AlphaFoldDB" id="A0A7K0DTX2"/>
<name>A0A7K0DTX2_9NOCA</name>
<accession>A0A7K0DTX2</accession>
<gene>
    <name evidence="3" type="ORF">NRB56_48000</name>
</gene>
<dbReference type="PROSITE" id="PS51462">
    <property type="entry name" value="NUDIX"/>
    <property type="match status" value="1"/>
</dbReference>
<dbReference type="EMBL" id="WEGI01000010">
    <property type="protein sequence ID" value="MQY29210.1"/>
    <property type="molecule type" value="Genomic_DNA"/>
</dbReference>
<dbReference type="InterPro" id="IPR000086">
    <property type="entry name" value="NUDIX_hydrolase_dom"/>
</dbReference>
<dbReference type="Proteomes" id="UP000431401">
    <property type="component" value="Unassembled WGS sequence"/>
</dbReference>
<keyword evidence="1" id="KW-0378">Hydrolase</keyword>
<sequence length="188" mass="20639">MHPATAAIADLVASITPWDPLEQEHIDRTLAWLASTDDIYRRVPPAVPATHLVAYVVLVDPVDRGVFLGVHRKSGLHLPMGGHVDPGEPPPAAARREALEELGIHPEFDVVGDGPLLLTVTPVTLPQPHTDVSFWYVARGHRDRSYSLDPAEFDGGRWWDLDPGTLPDTDPHLSRFLAKLHHHAAAGR</sequence>
<dbReference type="InterPro" id="IPR015797">
    <property type="entry name" value="NUDIX_hydrolase-like_dom_sf"/>
</dbReference>
<dbReference type="Pfam" id="PF00293">
    <property type="entry name" value="NUDIX"/>
    <property type="match status" value="1"/>
</dbReference>
<dbReference type="GO" id="GO:0006167">
    <property type="term" value="P:AMP biosynthetic process"/>
    <property type="evidence" value="ECO:0007669"/>
    <property type="project" value="TreeGrafter"/>
</dbReference>
<dbReference type="InterPro" id="IPR020084">
    <property type="entry name" value="NUDIX_hydrolase_CS"/>
</dbReference>
<dbReference type="GO" id="GO:0006754">
    <property type="term" value="P:ATP biosynthetic process"/>
    <property type="evidence" value="ECO:0007669"/>
    <property type="project" value="TreeGrafter"/>
</dbReference>
<dbReference type="GO" id="GO:0004081">
    <property type="term" value="F:bis(5'-nucleosyl)-tetraphosphatase (asymmetrical) activity"/>
    <property type="evidence" value="ECO:0007669"/>
    <property type="project" value="TreeGrafter"/>
</dbReference>
<dbReference type="RefSeq" id="WP_153345773.1">
    <property type="nucleotide sequence ID" value="NZ_WEGI01000010.1"/>
</dbReference>
<dbReference type="SUPFAM" id="SSF55811">
    <property type="entry name" value="Nudix"/>
    <property type="match status" value="1"/>
</dbReference>
<protein>
    <recommendedName>
        <fullName evidence="2">Nudix hydrolase domain-containing protein</fullName>
    </recommendedName>
</protein>
<proteinExistence type="predicted"/>
<feature type="domain" description="Nudix hydrolase" evidence="2">
    <location>
        <begin position="49"/>
        <end position="182"/>
    </location>
</feature>
<evidence type="ECO:0000256" key="1">
    <source>
        <dbReference type="ARBA" id="ARBA00022801"/>
    </source>
</evidence>
<dbReference type="PANTHER" id="PTHR21340">
    <property type="entry name" value="DIADENOSINE 5,5-P1,P4-TETRAPHOSPHATE PYROPHOSPHOHYDROLASE MUTT"/>
    <property type="match status" value="1"/>
</dbReference>
<evidence type="ECO:0000259" key="2">
    <source>
        <dbReference type="PROSITE" id="PS51462"/>
    </source>
</evidence>
<keyword evidence="4" id="KW-1185">Reference proteome</keyword>
<dbReference type="Gene3D" id="3.90.79.10">
    <property type="entry name" value="Nucleoside Triphosphate Pyrophosphohydrolase"/>
    <property type="match status" value="1"/>
</dbReference>
<organism evidence="3 4">
    <name type="scientific">Nocardia aurantia</name>
    <dbReference type="NCBI Taxonomy" id="2585199"/>
    <lineage>
        <taxon>Bacteria</taxon>
        <taxon>Bacillati</taxon>
        <taxon>Actinomycetota</taxon>
        <taxon>Actinomycetes</taxon>
        <taxon>Mycobacteriales</taxon>
        <taxon>Nocardiaceae</taxon>
        <taxon>Nocardia</taxon>
    </lineage>
</organism>
<evidence type="ECO:0000313" key="4">
    <source>
        <dbReference type="Proteomes" id="UP000431401"/>
    </source>
</evidence>
<evidence type="ECO:0000313" key="3">
    <source>
        <dbReference type="EMBL" id="MQY29210.1"/>
    </source>
</evidence>
<dbReference type="InterPro" id="IPR051325">
    <property type="entry name" value="Nudix_hydrolase_domain"/>
</dbReference>
<comment type="caution">
    <text evidence="3">The sequence shown here is derived from an EMBL/GenBank/DDBJ whole genome shotgun (WGS) entry which is preliminary data.</text>
</comment>
<reference evidence="3 4" key="1">
    <citation type="submission" date="2019-10" db="EMBL/GenBank/DDBJ databases">
        <title>Nocardia macrotermitis sp. nov. and Nocardia aurantia sp. nov., isolated from the gut of fungus growing-termite Macrotermes natalensis.</title>
        <authorList>
            <person name="Benndorf R."/>
            <person name="Schwitalla J."/>
            <person name="Martin K."/>
            <person name="De Beer W."/>
            <person name="Kaster A.-K."/>
            <person name="Vollmers J."/>
            <person name="Poulsen M."/>
            <person name="Beemelmanns C."/>
        </authorList>
    </citation>
    <scope>NUCLEOTIDE SEQUENCE [LARGE SCALE GENOMIC DNA]</scope>
    <source>
        <strain evidence="3 4">RB56</strain>
    </source>
</reference>
<dbReference type="OrthoDB" id="9764897at2"/>